<name>A0A2R6PTP4_ACTCC</name>
<keyword evidence="3" id="KW-1185">Reference proteome</keyword>
<dbReference type="OrthoDB" id="1577729at2759"/>
<evidence type="ECO:0000313" key="3">
    <source>
        <dbReference type="Proteomes" id="UP000241394"/>
    </source>
</evidence>
<sequence length="213" mass="23966">MGIWDELRLTAVKLFNGSIFDPPRNTKETECLHDMGIAKAVTQFGDAGRSNGAKKLKEYVPDPDRREKIGRILTKVGRFAVDSAVNESLKSITVEAPEILARVFVTELISGRVVAVSRGGIQLYKIVKEELKDQPSSFNPNENKKPDVTVVMEEMQAKMEKMQEDMNNIKQQSKVPIQSAKESEPLRELPNEPAKRSAPQKAYPKKVFIRSRL</sequence>
<evidence type="ECO:0000256" key="1">
    <source>
        <dbReference type="SAM" id="MobiDB-lite"/>
    </source>
</evidence>
<dbReference type="OMA" id="TLMMEEM"/>
<dbReference type="AlphaFoldDB" id="A0A2R6PTP4"/>
<reference evidence="2 3" key="1">
    <citation type="submission" date="2017-07" db="EMBL/GenBank/DDBJ databases">
        <title>An improved, manually edited Actinidia chinensis var. chinensis (kiwifruit) genome highlights the challenges associated with draft genomes and gene prediction in plants.</title>
        <authorList>
            <person name="Pilkington S."/>
            <person name="Crowhurst R."/>
            <person name="Hilario E."/>
            <person name="Nardozza S."/>
            <person name="Fraser L."/>
            <person name="Peng Y."/>
            <person name="Gunaseelan K."/>
            <person name="Simpson R."/>
            <person name="Tahir J."/>
            <person name="Deroles S."/>
            <person name="Templeton K."/>
            <person name="Luo Z."/>
            <person name="Davy M."/>
            <person name="Cheng C."/>
            <person name="Mcneilage M."/>
            <person name="Scaglione D."/>
            <person name="Liu Y."/>
            <person name="Zhang Q."/>
            <person name="Datson P."/>
            <person name="De Silva N."/>
            <person name="Gardiner S."/>
            <person name="Bassett H."/>
            <person name="Chagne D."/>
            <person name="Mccallum J."/>
            <person name="Dzierzon H."/>
            <person name="Deng C."/>
            <person name="Wang Y.-Y."/>
            <person name="Barron N."/>
            <person name="Manako K."/>
            <person name="Bowen J."/>
            <person name="Foster T."/>
            <person name="Erridge Z."/>
            <person name="Tiffin H."/>
            <person name="Waite C."/>
            <person name="Davies K."/>
            <person name="Grierson E."/>
            <person name="Laing W."/>
            <person name="Kirk R."/>
            <person name="Chen X."/>
            <person name="Wood M."/>
            <person name="Montefiori M."/>
            <person name="Brummell D."/>
            <person name="Schwinn K."/>
            <person name="Catanach A."/>
            <person name="Fullerton C."/>
            <person name="Li D."/>
            <person name="Meiyalaghan S."/>
            <person name="Nieuwenhuizen N."/>
            <person name="Read N."/>
            <person name="Prakash R."/>
            <person name="Hunter D."/>
            <person name="Zhang H."/>
            <person name="Mckenzie M."/>
            <person name="Knabel M."/>
            <person name="Harris A."/>
            <person name="Allan A."/>
            <person name="Chen A."/>
            <person name="Janssen B."/>
            <person name="Plunkett B."/>
            <person name="Dwamena C."/>
            <person name="Voogd C."/>
            <person name="Leif D."/>
            <person name="Lafferty D."/>
            <person name="Souleyre E."/>
            <person name="Varkonyi-Gasic E."/>
            <person name="Gambi F."/>
            <person name="Hanley J."/>
            <person name="Yao J.-L."/>
            <person name="Cheung J."/>
            <person name="David K."/>
            <person name="Warren B."/>
            <person name="Marsh K."/>
            <person name="Snowden K."/>
            <person name="Lin-Wang K."/>
            <person name="Brian L."/>
            <person name="Martinez-Sanchez M."/>
            <person name="Wang M."/>
            <person name="Ileperuma N."/>
            <person name="Macnee N."/>
            <person name="Campin R."/>
            <person name="Mcatee P."/>
            <person name="Drummond R."/>
            <person name="Espley R."/>
            <person name="Ireland H."/>
            <person name="Wu R."/>
            <person name="Atkinson R."/>
            <person name="Karunairetnam S."/>
            <person name="Bulley S."/>
            <person name="Chunkath S."/>
            <person name="Hanley Z."/>
            <person name="Storey R."/>
            <person name="Thrimawithana A."/>
            <person name="Thomson S."/>
            <person name="David C."/>
            <person name="Testolin R."/>
        </authorList>
    </citation>
    <scope>NUCLEOTIDE SEQUENCE [LARGE SCALE GENOMIC DNA]</scope>
    <source>
        <strain evidence="3">cv. Red5</strain>
        <tissue evidence="2">Young leaf</tissue>
    </source>
</reference>
<dbReference type="InParanoid" id="A0A2R6PTP4"/>
<gene>
    <name evidence="2" type="ORF">CEY00_Acc26392</name>
</gene>
<organism evidence="2 3">
    <name type="scientific">Actinidia chinensis var. chinensis</name>
    <name type="common">Chinese soft-hair kiwi</name>
    <dbReference type="NCBI Taxonomy" id="1590841"/>
    <lineage>
        <taxon>Eukaryota</taxon>
        <taxon>Viridiplantae</taxon>
        <taxon>Streptophyta</taxon>
        <taxon>Embryophyta</taxon>
        <taxon>Tracheophyta</taxon>
        <taxon>Spermatophyta</taxon>
        <taxon>Magnoliopsida</taxon>
        <taxon>eudicotyledons</taxon>
        <taxon>Gunneridae</taxon>
        <taxon>Pentapetalae</taxon>
        <taxon>asterids</taxon>
        <taxon>Ericales</taxon>
        <taxon>Actinidiaceae</taxon>
        <taxon>Actinidia</taxon>
    </lineage>
</organism>
<dbReference type="Gramene" id="PSR96343">
    <property type="protein sequence ID" value="PSR96343"/>
    <property type="gene ID" value="CEY00_Acc26392"/>
</dbReference>
<feature type="compositionally biased region" description="Polar residues" evidence="1">
    <location>
        <begin position="165"/>
        <end position="176"/>
    </location>
</feature>
<dbReference type="Proteomes" id="UP000241394">
    <property type="component" value="Chromosome LG23"/>
</dbReference>
<feature type="compositionally biased region" description="Basic residues" evidence="1">
    <location>
        <begin position="203"/>
        <end position="213"/>
    </location>
</feature>
<feature type="compositionally biased region" description="Basic and acidic residues" evidence="1">
    <location>
        <begin position="181"/>
        <end position="195"/>
    </location>
</feature>
<keyword evidence="2" id="KW-0675">Receptor</keyword>
<feature type="region of interest" description="Disordered" evidence="1">
    <location>
        <begin position="162"/>
        <end position="213"/>
    </location>
</feature>
<reference evidence="3" key="2">
    <citation type="journal article" date="2018" name="BMC Genomics">
        <title>A manually annotated Actinidia chinensis var. chinensis (kiwifruit) genome highlights the challenges associated with draft genomes and gene prediction in plants.</title>
        <authorList>
            <person name="Pilkington S.M."/>
            <person name="Crowhurst R."/>
            <person name="Hilario E."/>
            <person name="Nardozza S."/>
            <person name="Fraser L."/>
            <person name="Peng Y."/>
            <person name="Gunaseelan K."/>
            <person name="Simpson R."/>
            <person name="Tahir J."/>
            <person name="Deroles S.C."/>
            <person name="Templeton K."/>
            <person name="Luo Z."/>
            <person name="Davy M."/>
            <person name="Cheng C."/>
            <person name="McNeilage M."/>
            <person name="Scaglione D."/>
            <person name="Liu Y."/>
            <person name="Zhang Q."/>
            <person name="Datson P."/>
            <person name="De Silva N."/>
            <person name="Gardiner S.E."/>
            <person name="Bassett H."/>
            <person name="Chagne D."/>
            <person name="McCallum J."/>
            <person name="Dzierzon H."/>
            <person name="Deng C."/>
            <person name="Wang Y.Y."/>
            <person name="Barron L."/>
            <person name="Manako K."/>
            <person name="Bowen J."/>
            <person name="Foster T.M."/>
            <person name="Erridge Z.A."/>
            <person name="Tiffin H."/>
            <person name="Waite C.N."/>
            <person name="Davies K.M."/>
            <person name="Grierson E.P."/>
            <person name="Laing W.A."/>
            <person name="Kirk R."/>
            <person name="Chen X."/>
            <person name="Wood M."/>
            <person name="Montefiori M."/>
            <person name="Brummell D.A."/>
            <person name="Schwinn K.E."/>
            <person name="Catanach A."/>
            <person name="Fullerton C."/>
            <person name="Li D."/>
            <person name="Meiyalaghan S."/>
            <person name="Nieuwenhuizen N."/>
            <person name="Read N."/>
            <person name="Prakash R."/>
            <person name="Hunter D."/>
            <person name="Zhang H."/>
            <person name="McKenzie M."/>
            <person name="Knabel M."/>
            <person name="Harris A."/>
            <person name="Allan A.C."/>
            <person name="Gleave A."/>
            <person name="Chen A."/>
            <person name="Janssen B.J."/>
            <person name="Plunkett B."/>
            <person name="Ampomah-Dwamena C."/>
            <person name="Voogd C."/>
            <person name="Leif D."/>
            <person name="Lafferty D."/>
            <person name="Souleyre E.J.F."/>
            <person name="Varkonyi-Gasic E."/>
            <person name="Gambi F."/>
            <person name="Hanley J."/>
            <person name="Yao J.L."/>
            <person name="Cheung J."/>
            <person name="David K.M."/>
            <person name="Warren B."/>
            <person name="Marsh K."/>
            <person name="Snowden K.C."/>
            <person name="Lin-Wang K."/>
            <person name="Brian L."/>
            <person name="Martinez-Sanchez M."/>
            <person name="Wang M."/>
            <person name="Ileperuma N."/>
            <person name="Macnee N."/>
            <person name="Campin R."/>
            <person name="McAtee P."/>
            <person name="Drummond R.S.M."/>
            <person name="Espley R.V."/>
            <person name="Ireland H.S."/>
            <person name="Wu R."/>
            <person name="Atkinson R.G."/>
            <person name="Karunairetnam S."/>
            <person name="Bulley S."/>
            <person name="Chunkath S."/>
            <person name="Hanley Z."/>
            <person name="Storey R."/>
            <person name="Thrimawithana A.H."/>
            <person name="Thomson S."/>
            <person name="David C."/>
            <person name="Testolin R."/>
            <person name="Huang H."/>
            <person name="Hellens R.P."/>
            <person name="Schaffer R.J."/>
        </authorList>
    </citation>
    <scope>NUCLEOTIDE SEQUENCE [LARGE SCALE GENOMIC DNA]</scope>
    <source>
        <strain evidence="3">cv. Red5</strain>
    </source>
</reference>
<protein>
    <submittedName>
        <fullName evidence="2">Hepatitis A virus cellular receptor 1 like</fullName>
    </submittedName>
</protein>
<dbReference type="EMBL" id="NKQK01000023">
    <property type="protein sequence ID" value="PSR96343.1"/>
    <property type="molecule type" value="Genomic_DNA"/>
</dbReference>
<proteinExistence type="predicted"/>
<evidence type="ECO:0000313" key="2">
    <source>
        <dbReference type="EMBL" id="PSR96343.1"/>
    </source>
</evidence>
<comment type="caution">
    <text evidence="2">The sequence shown here is derived from an EMBL/GenBank/DDBJ whole genome shotgun (WGS) entry which is preliminary data.</text>
</comment>
<accession>A0A2R6PTP4</accession>